<protein>
    <submittedName>
        <fullName evidence="1">Uncharacterized protein</fullName>
    </submittedName>
</protein>
<comment type="caution">
    <text evidence="1">The sequence shown here is derived from an EMBL/GenBank/DDBJ whole genome shotgun (WGS) entry which is preliminary data.</text>
</comment>
<sequence>MWHGRTGNGASRPEAGFPLGEGGGVKSWYHAGTTAVNKFHILETSCEGALMLTAMGARHLHGVTTAEHCSCVPCGDS</sequence>
<name>A0A5B7GQX5_PORTR</name>
<dbReference type="EMBL" id="VSRR010016818">
    <property type="protein sequence ID" value="MPC59725.1"/>
    <property type="molecule type" value="Genomic_DNA"/>
</dbReference>
<accession>A0A5B7GQX5</accession>
<organism evidence="1 2">
    <name type="scientific">Portunus trituberculatus</name>
    <name type="common">Swimming crab</name>
    <name type="synonym">Neptunus trituberculatus</name>
    <dbReference type="NCBI Taxonomy" id="210409"/>
    <lineage>
        <taxon>Eukaryota</taxon>
        <taxon>Metazoa</taxon>
        <taxon>Ecdysozoa</taxon>
        <taxon>Arthropoda</taxon>
        <taxon>Crustacea</taxon>
        <taxon>Multicrustacea</taxon>
        <taxon>Malacostraca</taxon>
        <taxon>Eumalacostraca</taxon>
        <taxon>Eucarida</taxon>
        <taxon>Decapoda</taxon>
        <taxon>Pleocyemata</taxon>
        <taxon>Brachyura</taxon>
        <taxon>Eubrachyura</taxon>
        <taxon>Portunoidea</taxon>
        <taxon>Portunidae</taxon>
        <taxon>Portuninae</taxon>
        <taxon>Portunus</taxon>
    </lineage>
</organism>
<evidence type="ECO:0000313" key="1">
    <source>
        <dbReference type="EMBL" id="MPC59725.1"/>
    </source>
</evidence>
<dbReference type="Proteomes" id="UP000324222">
    <property type="component" value="Unassembled WGS sequence"/>
</dbReference>
<evidence type="ECO:0000313" key="2">
    <source>
        <dbReference type="Proteomes" id="UP000324222"/>
    </source>
</evidence>
<proteinExistence type="predicted"/>
<reference evidence="1 2" key="1">
    <citation type="submission" date="2019-05" db="EMBL/GenBank/DDBJ databases">
        <title>Another draft genome of Portunus trituberculatus and its Hox gene families provides insights of decapod evolution.</title>
        <authorList>
            <person name="Jeong J.-H."/>
            <person name="Song I."/>
            <person name="Kim S."/>
            <person name="Choi T."/>
            <person name="Kim D."/>
            <person name="Ryu S."/>
            <person name="Kim W."/>
        </authorList>
    </citation>
    <scope>NUCLEOTIDE SEQUENCE [LARGE SCALE GENOMIC DNA]</scope>
    <source>
        <tissue evidence="1">Muscle</tissue>
    </source>
</reference>
<keyword evidence="2" id="KW-1185">Reference proteome</keyword>
<gene>
    <name evidence="1" type="ORF">E2C01_053753</name>
</gene>
<dbReference type="AlphaFoldDB" id="A0A5B7GQX5"/>